<keyword evidence="3" id="KW-1185">Reference proteome</keyword>
<reference evidence="2 3" key="1">
    <citation type="journal article" date="2022" name="Front. Cell. Infect. Microbiol.">
        <title>The Genomes of Two Strains of Taenia crassiceps the Animal Model for the Study of Human Cysticercosis.</title>
        <authorList>
            <person name="Bobes R.J."/>
            <person name="Estrada K."/>
            <person name="Rios-Valencia D.G."/>
            <person name="Calderon-Gallegos A."/>
            <person name="de la Torre P."/>
            <person name="Carrero J.C."/>
            <person name="Sanchez-Flores A."/>
            <person name="Laclette J.P."/>
        </authorList>
    </citation>
    <scope>NUCLEOTIDE SEQUENCE [LARGE SCALE GENOMIC DNA]</scope>
    <source>
        <strain evidence="2">WFUcys</strain>
    </source>
</reference>
<evidence type="ECO:0000256" key="1">
    <source>
        <dbReference type="SAM" id="MobiDB-lite"/>
    </source>
</evidence>
<proteinExistence type="predicted"/>
<sequence>MPILPTFSSPSTQVAPIAGCLEDVVGGGDNMASCSGSGFGQHLGSSCLESGIARANKTHFRANSNALSPRGGGGGSSSSNVGGGVQSSHSHAQHGMMPTGGAVTMATPIPCHSSGSGAMSHVSPSFPPSCLPVGTTGSTSGGGRSSSSSSLSGTDGSVNAAVETFENVTSLNRSTETSPLPSPTAVPDVRTTEAHGLQSAHLQPRFPPQFSHIVGPFSCTTISSPSPYQHETLPSESRLQPPIINQSTMTFASPVVFETDVEPSAITN</sequence>
<feature type="compositionally biased region" description="Low complexity" evidence="1">
    <location>
        <begin position="145"/>
        <end position="156"/>
    </location>
</feature>
<gene>
    <name evidence="2" type="ORF">TcWFU_000832</name>
</gene>
<feature type="compositionally biased region" description="Low complexity" evidence="1">
    <location>
        <begin position="86"/>
        <end position="95"/>
    </location>
</feature>
<feature type="region of interest" description="Disordered" evidence="1">
    <location>
        <begin position="63"/>
        <end position="103"/>
    </location>
</feature>
<feature type="compositionally biased region" description="Polar residues" evidence="1">
    <location>
        <begin position="169"/>
        <end position="179"/>
    </location>
</feature>
<comment type="caution">
    <text evidence="2">The sequence shown here is derived from an EMBL/GenBank/DDBJ whole genome shotgun (WGS) entry which is preliminary data.</text>
</comment>
<name>A0ABR4QFU1_9CEST</name>
<protein>
    <submittedName>
        <fullName evidence="2">Uncharacterized protein</fullName>
    </submittedName>
</protein>
<accession>A0ABR4QFU1</accession>
<evidence type="ECO:0000313" key="3">
    <source>
        <dbReference type="Proteomes" id="UP001651158"/>
    </source>
</evidence>
<feature type="region of interest" description="Disordered" evidence="1">
    <location>
        <begin position="169"/>
        <end position="188"/>
    </location>
</feature>
<dbReference type="EMBL" id="JAKROA010000003">
    <property type="protein sequence ID" value="KAL5108401.1"/>
    <property type="molecule type" value="Genomic_DNA"/>
</dbReference>
<organism evidence="2 3">
    <name type="scientific">Taenia crassiceps</name>
    <dbReference type="NCBI Taxonomy" id="6207"/>
    <lineage>
        <taxon>Eukaryota</taxon>
        <taxon>Metazoa</taxon>
        <taxon>Spiralia</taxon>
        <taxon>Lophotrochozoa</taxon>
        <taxon>Platyhelminthes</taxon>
        <taxon>Cestoda</taxon>
        <taxon>Eucestoda</taxon>
        <taxon>Cyclophyllidea</taxon>
        <taxon>Taeniidae</taxon>
        <taxon>Taenia</taxon>
    </lineage>
</organism>
<evidence type="ECO:0000313" key="2">
    <source>
        <dbReference type="EMBL" id="KAL5108401.1"/>
    </source>
</evidence>
<feature type="compositionally biased region" description="Gly residues" evidence="1">
    <location>
        <begin position="70"/>
        <end position="85"/>
    </location>
</feature>
<dbReference type="Proteomes" id="UP001651158">
    <property type="component" value="Unassembled WGS sequence"/>
</dbReference>
<feature type="region of interest" description="Disordered" evidence="1">
    <location>
        <begin position="130"/>
        <end position="156"/>
    </location>
</feature>